<dbReference type="PANTHER" id="PTHR10972:SF96">
    <property type="entry name" value="OXYSTEROL-BINDING PROTEIN-RELATED PROTEIN 1A-RELATED"/>
    <property type="match status" value="1"/>
</dbReference>
<dbReference type="FunFam" id="2.40.160.120:FF:000006">
    <property type="entry name" value="oxysterol-binding protein-related protein 1D isoform X1"/>
    <property type="match status" value="1"/>
</dbReference>
<feature type="transmembrane region" description="Helical" evidence="7">
    <location>
        <begin position="783"/>
        <end position="806"/>
    </location>
</feature>
<dbReference type="AlphaFoldDB" id="A0A9Q0CNN5"/>
<evidence type="ECO:0000256" key="2">
    <source>
        <dbReference type="ARBA" id="ARBA00008842"/>
    </source>
</evidence>
<protein>
    <recommendedName>
        <fullName evidence="8">PH domain-containing protein</fullName>
    </recommendedName>
</protein>
<dbReference type="InterPro" id="IPR011993">
    <property type="entry name" value="PH-like_dom_sf"/>
</dbReference>
<comment type="caution">
    <text evidence="9">The sequence shown here is derived from an EMBL/GenBank/DDBJ whole genome shotgun (WGS) entry which is preliminary data.</text>
</comment>
<dbReference type="SMART" id="SM00233">
    <property type="entry name" value="PH"/>
    <property type="match status" value="1"/>
</dbReference>
<dbReference type="InterPro" id="IPR001849">
    <property type="entry name" value="PH_domain"/>
</dbReference>
<evidence type="ECO:0000256" key="7">
    <source>
        <dbReference type="SAM" id="Phobius"/>
    </source>
</evidence>
<dbReference type="GO" id="GO:0006869">
    <property type="term" value="P:lipid transport"/>
    <property type="evidence" value="ECO:0007669"/>
    <property type="project" value="UniProtKB-KW"/>
</dbReference>
<organism evidence="9 10">
    <name type="scientific">Rhynchospora breviuscula</name>
    <dbReference type="NCBI Taxonomy" id="2022672"/>
    <lineage>
        <taxon>Eukaryota</taxon>
        <taxon>Viridiplantae</taxon>
        <taxon>Streptophyta</taxon>
        <taxon>Embryophyta</taxon>
        <taxon>Tracheophyta</taxon>
        <taxon>Spermatophyta</taxon>
        <taxon>Magnoliopsida</taxon>
        <taxon>Liliopsida</taxon>
        <taxon>Poales</taxon>
        <taxon>Cyperaceae</taxon>
        <taxon>Cyperoideae</taxon>
        <taxon>Rhynchosporeae</taxon>
        <taxon>Rhynchospora</taxon>
    </lineage>
</organism>
<evidence type="ECO:0000313" key="9">
    <source>
        <dbReference type="EMBL" id="KAJ1697326.1"/>
    </source>
</evidence>
<name>A0A9Q0CNN5_9POAL</name>
<dbReference type="Pfam" id="PF01237">
    <property type="entry name" value="Oxysterol_BP"/>
    <property type="match status" value="1"/>
</dbReference>
<keyword evidence="4" id="KW-0445">Lipid transport</keyword>
<evidence type="ECO:0000256" key="5">
    <source>
        <dbReference type="ARBA" id="ARBA00023121"/>
    </source>
</evidence>
<evidence type="ECO:0000256" key="1">
    <source>
        <dbReference type="ARBA" id="ARBA00003361"/>
    </source>
</evidence>
<proteinExistence type="inferred from homology"/>
<accession>A0A9Q0CNN5</accession>
<evidence type="ECO:0000313" key="10">
    <source>
        <dbReference type="Proteomes" id="UP001151287"/>
    </source>
</evidence>
<feature type="compositionally biased region" description="Acidic residues" evidence="6">
    <location>
        <begin position="340"/>
        <end position="357"/>
    </location>
</feature>
<evidence type="ECO:0000259" key="8">
    <source>
        <dbReference type="PROSITE" id="PS50003"/>
    </source>
</evidence>
<sequence length="816" mass="92476">MHPFCCTSPVPVSPAAANHPHSSSSPSPSPSPSPPLHPMSPPPQPPARSRSLSATATASNSASASILASFRDALLPTHQEISGILYKWVNYGKGWRPRWFVLQDGVLSYYKIHGPDRIDVNPETEKGSIVIGEESLKRINRAKNTDHGHAYGHNHVHNHAHGNGGSPVHARKAIGEVHLKVSQIRESKSDDRRFSIFSGTKTLRLRAETREDRATWLESLLAVKEMFPRISNSDKDGPTNAGAAVAVAERLRQRLQEGGVPEAVIVDCDRLVREEFSALQSQLNLLKQRHARLVDTLRHLETEKVDLENTLVDESQRQSKEYGSASRTRHEKYSEGSGTESDENERNEEETEEEDGAYFDTRDFLSSSSFKSSNSDFNRSDNDSDSDDSPPSDGMDPSMEAVGTSYPYVRRRRKLPDPVEKEKGVSLWNMIKDNIGKDLTKVCLPVYFNEPLSSLEKCFEDLEYSYLLDRAYEWGKRGNSLMRALSVAAFAVSGYASTDGRTCKPFNPLLGETYEADFPDKGIRFFSEKVSHHPMVVACHCEGNGWKFWADSTLKSKFWGRSIQLDPVGVLTLEFDDGEVFQWSKVTTSIYNLILGKLYCDHYGTMRIQGNREFSCKLKFKEQSIIDRNPHQVQGVVQDRHGKTVATLLGKWDESMRFVHGDYFGGKGKGTEQLSDARVLWKRSKPAKFLTRYNLTRFAITLNELTPGLKEKLPPTDSRLRPDQRCLENGEYDRANSEKLRLEQRQRQVYLFNCLDVIGCSATTMVSQGFYMMYVPIQDKQALWSLCSETYLVLYDVFLNWIWFLLREKRKNISVR</sequence>
<dbReference type="SUPFAM" id="SSF50729">
    <property type="entry name" value="PH domain-like"/>
    <property type="match status" value="1"/>
</dbReference>
<comment type="similarity">
    <text evidence="2">Belongs to the OSBP family.</text>
</comment>
<keyword evidence="5" id="KW-0446">Lipid-binding</keyword>
<feature type="region of interest" description="Disordered" evidence="6">
    <location>
        <begin position="13"/>
        <end position="52"/>
    </location>
</feature>
<dbReference type="GO" id="GO:0005829">
    <property type="term" value="C:cytosol"/>
    <property type="evidence" value="ECO:0007669"/>
    <property type="project" value="TreeGrafter"/>
</dbReference>
<dbReference type="OrthoDB" id="14833at2759"/>
<dbReference type="CDD" id="cd13294">
    <property type="entry name" value="PH_ORP_plant"/>
    <property type="match status" value="1"/>
</dbReference>
<dbReference type="Gene3D" id="2.40.160.120">
    <property type="match status" value="1"/>
</dbReference>
<dbReference type="InterPro" id="IPR000648">
    <property type="entry name" value="Oxysterol-bd"/>
</dbReference>
<feature type="domain" description="PH" evidence="8">
    <location>
        <begin position="78"/>
        <end position="225"/>
    </location>
</feature>
<dbReference type="SUPFAM" id="SSF144000">
    <property type="entry name" value="Oxysterol-binding protein-like"/>
    <property type="match status" value="1"/>
</dbReference>
<feature type="compositionally biased region" description="Low complexity" evidence="6">
    <location>
        <begin position="13"/>
        <end position="26"/>
    </location>
</feature>
<evidence type="ECO:0000256" key="3">
    <source>
        <dbReference type="ARBA" id="ARBA00022448"/>
    </source>
</evidence>
<keyword evidence="7" id="KW-1133">Transmembrane helix</keyword>
<feature type="compositionally biased region" description="Pro residues" evidence="6">
    <location>
        <begin position="27"/>
        <end position="46"/>
    </location>
</feature>
<dbReference type="Pfam" id="PF15413">
    <property type="entry name" value="PH_11"/>
    <property type="match status" value="1"/>
</dbReference>
<dbReference type="InterPro" id="IPR037239">
    <property type="entry name" value="OSBP_sf"/>
</dbReference>
<dbReference type="GO" id="GO:0032934">
    <property type="term" value="F:sterol binding"/>
    <property type="evidence" value="ECO:0007669"/>
    <property type="project" value="TreeGrafter"/>
</dbReference>
<gene>
    <name evidence="9" type="ORF">LUZ63_005838</name>
</gene>
<reference evidence="9" key="1">
    <citation type="journal article" date="2022" name="Cell">
        <title>Repeat-based holocentromeres influence genome architecture and karyotype evolution.</title>
        <authorList>
            <person name="Hofstatter P.G."/>
            <person name="Thangavel G."/>
            <person name="Lux T."/>
            <person name="Neumann P."/>
            <person name="Vondrak T."/>
            <person name="Novak P."/>
            <person name="Zhang M."/>
            <person name="Costa L."/>
            <person name="Castellani M."/>
            <person name="Scott A."/>
            <person name="Toegelov H."/>
            <person name="Fuchs J."/>
            <person name="Mata-Sucre Y."/>
            <person name="Dias Y."/>
            <person name="Vanzela A.L.L."/>
            <person name="Huettel B."/>
            <person name="Almeida C.C.S."/>
            <person name="Simkova H."/>
            <person name="Souza G."/>
            <person name="Pedrosa-Harand A."/>
            <person name="Macas J."/>
            <person name="Mayer K.F.X."/>
            <person name="Houben A."/>
            <person name="Marques A."/>
        </authorList>
    </citation>
    <scope>NUCLEOTIDE SEQUENCE</scope>
    <source>
        <strain evidence="9">RhyBre1mFocal</strain>
    </source>
</reference>
<dbReference type="Proteomes" id="UP001151287">
    <property type="component" value="Unassembled WGS sequence"/>
</dbReference>
<dbReference type="EMBL" id="JAMQYH010000002">
    <property type="protein sequence ID" value="KAJ1697326.1"/>
    <property type="molecule type" value="Genomic_DNA"/>
</dbReference>
<keyword evidence="7" id="KW-0812">Transmembrane</keyword>
<evidence type="ECO:0000256" key="4">
    <source>
        <dbReference type="ARBA" id="ARBA00023055"/>
    </source>
</evidence>
<dbReference type="PANTHER" id="PTHR10972">
    <property type="entry name" value="OXYSTEROL-BINDING PROTEIN-RELATED"/>
    <property type="match status" value="1"/>
</dbReference>
<dbReference type="GO" id="GO:0016020">
    <property type="term" value="C:membrane"/>
    <property type="evidence" value="ECO:0007669"/>
    <property type="project" value="TreeGrafter"/>
</dbReference>
<feature type="compositionally biased region" description="Low complexity" evidence="6">
    <location>
        <begin position="364"/>
        <end position="377"/>
    </location>
</feature>
<dbReference type="PROSITE" id="PS50003">
    <property type="entry name" value="PH_DOMAIN"/>
    <property type="match status" value="1"/>
</dbReference>
<comment type="function">
    <text evidence="1">May be involved in the transport of sterols.</text>
</comment>
<evidence type="ECO:0000256" key="6">
    <source>
        <dbReference type="SAM" id="MobiDB-lite"/>
    </source>
</evidence>
<keyword evidence="10" id="KW-1185">Reference proteome</keyword>
<feature type="region of interest" description="Disordered" evidence="6">
    <location>
        <begin position="311"/>
        <end position="408"/>
    </location>
</feature>
<keyword evidence="3" id="KW-0813">Transport</keyword>
<dbReference type="Gene3D" id="2.30.29.30">
    <property type="entry name" value="Pleckstrin-homology domain (PH domain)/Phosphotyrosine-binding domain (PTB)"/>
    <property type="match status" value="1"/>
</dbReference>
<keyword evidence="7" id="KW-0472">Membrane</keyword>